<keyword evidence="4" id="KW-1185">Reference proteome</keyword>
<comment type="caution">
    <text evidence="3">The sequence shown here is derived from an EMBL/GenBank/DDBJ whole genome shotgun (WGS) entry which is preliminary data.</text>
</comment>
<feature type="compositionally biased region" description="Polar residues" evidence="1">
    <location>
        <begin position="128"/>
        <end position="140"/>
    </location>
</feature>
<dbReference type="Pfam" id="PF14893">
    <property type="entry name" value="PNMA"/>
    <property type="match status" value="1"/>
</dbReference>
<dbReference type="PANTHER" id="PTHR23095">
    <property type="entry name" value="PARANEOPLASTIC ANTIGEN"/>
    <property type="match status" value="1"/>
</dbReference>
<accession>A0ABQ8LJK5</accession>
<sequence length="747" mass="82638">MEVVQKESVKIVTALLVNRPVSTLEDEGVLDLLKRHGSIARVIPVDNPESKYHDHTIVECNSGSAIESISPYLPLSYTSKENPSLTYQIRTLSSVYSWEEKLSQISSSLIPEEVDEDEAAVNEHNSSKEQNVSKMNAQSPNSVLKEPALDHDDLPRSDRWLSGTMSHVQFNPAEVQKVIVEHIVKSEVASAIPSTAVVRLRPFSGRINQPSNESDYDTWCCNVELLIDDPSVSDLQRVRRIMESLLPPATDIVKSLGPRASPRAYLNMLDSAYGAIEDGDELFSKFMNTFQNDGEKASSYLQRLQVALSKAVRGGGIKSSETNHHLLRQFCRGCWDGALISELHLDTHRDDPIEFQDLLHSIRTREDKSAQKLLRMRSHIGVYKQKPHPSPRSAHAYSQDTAISSKSPPESRLLSETAELKKQIAELKEQLTSLTISKPRKTVKPKQKTVPPSTTLELVAKQPVKSTGGPVVKGRPRPGYCFKCGEDGHISVVWSQVTTVPWSFFQTCLTNQPIKPLNHLLEVSGANGQPVPYKGYIEIPITFPEDMVGSEVEISTLALIVPDFNPVKPSQVLIGTNTLDSLYAECSGLDHLEVCSPRYGYNAVLKTLELWHNLTTNGCLWIVRLQSKEPVIVPAKQTVALCGKASISCLPVKDFVLLEPPITSSLPGGILFPNSVVQVASVPQQKWTVQIRNESNRDVVLQPNVVVAEVHAIENVLPQEMDSVPSSHCSTKSLIAFEFGDSPLSQE</sequence>
<evidence type="ECO:0000259" key="2">
    <source>
        <dbReference type="Pfam" id="PF14893"/>
    </source>
</evidence>
<dbReference type="InterPro" id="IPR048270">
    <property type="entry name" value="PNMA_C"/>
</dbReference>
<reference evidence="3 4" key="1">
    <citation type="submission" date="2022-01" db="EMBL/GenBank/DDBJ databases">
        <title>A high-quality chromosome-level genome assembly of rohu carp, Labeo rohita.</title>
        <authorList>
            <person name="Arick M.A. II"/>
            <person name="Hsu C.-Y."/>
            <person name="Magbanua Z."/>
            <person name="Pechanova O."/>
            <person name="Grover C."/>
            <person name="Miller E."/>
            <person name="Thrash A."/>
            <person name="Ezzel L."/>
            <person name="Alam S."/>
            <person name="Benzie J."/>
            <person name="Hamilton M."/>
            <person name="Karsi A."/>
            <person name="Lawrence M.L."/>
            <person name="Peterson D.G."/>
        </authorList>
    </citation>
    <scope>NUCLEOTIDE SEQUENCE [LARGE SCALE GENOMIC DNA]</scope>
    <source>
        <strain evidence="4">BAU-BD-2019</strain>
        <tissue evidence="3">Blood</tissue>
    </source>
</reference>
<evidence type="ECO:0000313" key="4">
    <source>
        <dbReference type="Proteomes" id="UP000830375"/>
    </source>
</evidence>
<gene>
    <name evidence="3" type="ORF">H4Q32_028175</name>
</gene>
<name>A0ABQ8LJK5_LABRO</name>
<proteinExistence type="predicted"/>
<feature type="domain" description="Paraneoplastic antigen Ma-like C-terminal" evidence="2">
    <location>
        <begin position="203"/>
        <end position="359"/>
    </location>
</feature>
<protein>
    <recommendedName>
        <fullName evidence="2">Paraneoplastic antigen Ma-like C-terminal domain-containing protein</fullName>
    </recommendedName>
</protein>
<dbReference type="PANTHER" id="PTHR23095:SF53">
    <property type="entry name" value="ZINC FINGER CCHC DOMAIN-CONTAINING PROTEIN 12-LIKE"/>
    <property type="match status" value="1"/>
</dbReference>
<evidence type="ECO:0000256" key="1">
    <source>
        <dbReference type="SAM" id="MobiDB-lite"/>
    </source>
</evidence>
<feature type="region of interest" description="Disordered" evidence="1">
    <location>
        <begin position="113"/>
        <end position="140"/>
    </location>
</feature>
<dbReference type="InterPro" id="IPR026523">
    <property type="entry name" value="PNMA"/>
</dbReference>
<dbReference type="Proteomes" id="UP000830375">
    <property type="component" value="Unassembled WGS sequence"/>
</dbReference>
<feature type="region of interest" description="Disordered" evidence="1">
    <location>
        <begin position="382"/>
        <end position="414"/>
    </location>
</feature>
<dbReference type="EMBL" id="JACTAM010000022">
    <property type="protein sequence ID" value="KAI2650852.1"/>
    <property type="molecule type" value="Genomic_DNA"/>
</dbReference>
<organism evidence="3 4">
    <name type="scientific">Labeo rohita</name>
    <name type="common">Indian major carp</name>
    <name type="synonym">Cyprinus rohita</name>
    <dbReference type="NCBI Taxonomy" id="84645"/>
    <lineage>
        <taxon>Eukaryota</taxon>
        <taxon>Metazoa</taxon>
        <taxon>Chordata</taxon>
        <taxon>Craniata</taxon>
        <taxon>Vertebrata</taxon>
        <taxon>Euteleostomi</taxon>
        <taxon>Actinopterygii</taxon>
        <taxon>Neopterygii</taxon>
        <taxon>Teleostei</taxon>
        <taxon>Ostariophysi</taxon>
        <taxon>Cypriniformes</taxon>
        <taxon>Cyprinidae</taxon>
        <taxon>Labeoninae</taxon>
        <taxon>Labeonini</taxon>
        <taxon>Labeo</taxon>
    </lineage>
</organism>
<feature type="compositionally biased region" description="Polar residues" evidence="1">
    <location>
        <begin position="396"/>
        <end position="408"/>
    </location>
</feature>
<evidence type="ECO:0000313" key="3">
    <source>
        <dbReference type="EMBL" id="KAI2650852.1"/>
    </source>
</evidence>